<name>A0A5C7T7B3_THASP</name>
<dbReference type="Proteomes" id="UP000321192">
    <property type="component" value="Unassembled WGS sequence"/>
</dbReference>
<organism evidence="2 3">
    <name type="scientific">Thauera aminoaromatica</name>
    <dbReference type="NCBI Taxonomy" id="164330"/>
    <lineage>
        <taxon>Bacteria</taxon>
        <taxon>Pseudomonadati</taxon>
        <taxon>Pseudomonadota</taxon>
        <taxon>Betaproteobacteria</taxon>
        <taxon>Rhodocyclales</taxon>
        <taxon>Zoogloeaceae</taxon>
        <taxon>Thauera</taxon>
    </lineage>
</organism>
<sequence length="293" mass="30332">MAGLPPNAADPNGATHQKGRCCRDPFLRLHFALLPEGATSLMTRINPLSVWKSRRGPLNVADSPTSPKERSMNRNWTGFKVLAPAALALVSQAAAADVLLTLGEQDFTNGSTPGTADFLTAGGNESAPFDGVFSGADTASNFSTSWTFASYGSQPTILGASLTLGIYDHESAAPGNQVAAFTLNGFDLTSAMSTLFEASGGARSEYDVYTLTLPSSVFATLGTGTATFALALQGPGLGLFGETAFNGAALDFSTLRITTTAQPPTNNVPEPATGALLSMALAGFAATRRRRAQ</sequence>
<dbReference type="NCBIfam" id="TIGR02595">
    <property type="entry name" value="PEP_CTERM"/>
    <property type="match status" value="1"/>
</dbReference>
<protein>
    <submittedName>
        <fullName evidence="2">PEP-CTERM sorting domain-containing protein</fullName>
    </submittedName>
</protein>
<evidence type="ECO:0000313" key="3">
    <source>
        <dbReference type="Proteomes" id="UP000321192"/>
    </source>
</evidence>
<dbReference type="EMBL" id="SSFD01000028">
    <property type="protein sequence ID" value="TXH91749.1"/>
    <property type="molecule type" value="Genomic_DNA"/>
</dbReference>
<evidence type="ECO:0000259" key="1">
    <source>
        <dbReference type="Pfam" id="PF07589"/>
    </source>
</evidence>
<proteinExistence type="predicted"/>
<accession>A0A5C7T7B3</accession>
<reference evidence="2 3" key="1">
    <citation type="submission" date="2018-09" db="EMBL/GenBank/DDBJ databases">
        <title>Metagenome Assembled Genomes from an Advanced Water Purification Facility.</title>
        <authorList>
            <person name="Stamps B.W."/>
            <person name="Spear J.R."/>
        </authorList>
    </citation>
    <scope>NUCLEOTIDE SEQUENCE [LARGE SCALE GENOMIC DNA]</scope>
    <source>
        <strain evidence="2">Bin_27_1</strain>
    </source>
</reference>
<feature type="domain" description="Ice-binding protein C-terminal" evidence="1">
    <location>
        <begin position="268"/>
        <end position="290"/>
    </location>
</feature>
<gene>
    <name evidence="2" type="ORF">E6Q80_01790</name>
</gene>
<evidence type="ECO:0000313" key="2">
    <source>
        <dbReference type="EMBL" id="TXH91749.1"/>
    </source>
</evidence>
<dbReference type="InterPro" id="IPR013424">
    <property type="entry name" value="Ice-binding_C"/>
</dbReference>
<comment type="caution">
    <text evidence="2">The sequence shown here is derived from an EMBL/GenBank/DDBJ whole genome shotgun (WGS) entry which is preliminary data.</text>
</comment>
<dbReference type="Pfam" id="PF07589">
    <property type="entry name" value="PEP-CTERM"/>
    <property type="match status" value="1"/>
</dbReference>
<dbReference type="AlphaFoldDB" id="A0A5C7T7B3"/>